<dbReference type="InterPro" id="IPR026634">
    <property type="entry name" value="TPST-like"/>
</dbReference>
<protein>
    <submittedName>
        <fullName evidence="3">FOG: TPR repeat</fullName>
    </submittedName>
</protein>
<evidence type="ECO:0000256" key="1">
    <source>
        <dbReference type="ARBA" id="ARBA00022679"/>
    </source>
</evidence>
<dbReference type="PROSITE" id="PS50005">
    <property type="entry name" value="TPR"/>
    <property type="match status" value="2"/>
</dbReference>
<evidence type="ECO:0000256" key="2">
    <source>
        <dbReference type="SAM" id="MobiDB-lite"/>
    </source>
</evidence>
<dbReference type="PANTHER" id="PTHR12788:SF10">
    <property type="entry name" value="PROTEIN-TYROSINE SULFOTRANSFERASE"/>
    <property type="match status" value="1"/>
</dbReference>
<accession>A0A160TZI0</accession>
<dbReference type="Pfam" id="PF14559">
    <property type="entry name" value="TPR_19"/>
    <property type="match status" value="1"/>
</dbReference>
<dbReference type="PANTHER" id="PTHR12788">
    <property type="entry name" value="PROTEIN-TYROSINE SULFOTRANSFERASE 2"/>
    <property type="match status" value="1"/>
</dbReference>
<dbReference type="GO" id="GO:0008476">
    <property type="term" value="F:protein-tyrosine sulfotransferase activity"/>
    <property type="evidence" value="ECO:0007669"/>
    <property type="project" value="InterPro"/>
</dbReference>
<feature type="region of interest" description="Disordered" evidence="2">
    <location>
        <begin position="22"/>
        <end position="47"/>
    </location>
</feature>
<name>A0A160TZI0_9ZZZZ</name>
<sequence>MPVALLQTVRFAVSCVRTPGAANIGRMSTDNQNPGNDGRSSGRPFAPLQPARQLLGEKRYREAHAYCRNALEQDPDCADAFFVLGIINYEHNQFERALKLFERALEKGHPEPGAHVQAARCYAKLTLPKQTLIHIEAAIKLQPSDGFTLASIGATLSALDRHEEAVAFHRQAATASSNDPIVFFNLGSSLQFIGDFEGARKAYRTCLQFAPQYIPARAYLALITKHSPEQNAVAELEAAWQQRHPRDIEGGLQLAHAIAKVHEDLADPAAAMDWLDKGKALVRQNIPSQRMQNQASFEAAEALCHTLGVNSEVQTGGPIFIVGLPRTGTTLVDRIISSHSGIVSAGERPEFGAFLKRAVGNDSADMLDAGTIKGAAGTDLLAVGQNYIESVQGILNGAQRFTDKMPINALLVPAILAALPNARVICLRRQPADSVLSIYRQLFALSALHYRCAHSLEDLADYVARFHGLVETYTGALPSSRFTLVDYETLVEEPEAETRRLLEFCGLDFEQACLDFQENTAPVATASVAQVRQPMYRSSVDRWKRYQRQLEPALEILRKAGRL</sequence>
<dbReference type="AlphaFoldDB" id="A0A160TZI0"/>
<organism evidence="3">
    <name type="scientific">hydrothermal vent metagenome</name>
    <dbReference type="NCBI Taxonomy" id="652676"/>
    <lineage>
        <taxon>unclassified sequences</taxon>
        <taxon>metagenomes</taxon>
        <taxon>ecological metagenomes</taxon>
    </lineage>
</organism>
<dbReference type="Gene3D" id="1.25.40.10">
    <property type="entry name" value="Tetratricopeptide repeat domain"/>
    <property type="match status" value="1"/>
</dbReference>
<dbReference type="SUPFAM" id="SSF52540">
    <property type="entry name" value="P-loop containing nucleoside triphosphate hydrolases"/>
    <property type="match status" value="1"/>
</dbReference>
<evidence type="ECO:0000313" key="3">
    <source>
        <dbReference type="EMBL" id="CUS56127.1"/>
    </source>
</evidence>
<dbReference type="InterPro" id="IPR011990">
    <property type="entry name" value="TPR-like_helical_dom_sf"/>
</dbReference>
<dbReference type="InterPro" id="IPR027417">
    <property type="entry name" value="P-loop_NTPase"/>
</dbReference>
<dbReference type="SMART" id="SM00028">
    <property type="entry name" value="TPR"/>
    <property type="match status" value="5"/>
</dbReference>
<feature type="compositionally biased region" description="Polar residues" evidence="2">
    <location>
        <begin position="26"/>
        <end position="39"/>
    </location>
</feature>
<gene>
    <name evidence="3" type="ORF">MGWOODY_Hyp2585</name>
</gene>
<proteinExistence type="predicted"/>
<dbReference type="Pfam" id="PF13181">
    <property type="entry name" value="TPR_8"/>
    <property type="match status" value="1"/>
</dbReference>
<dbReference type="Gene3D" id="3.40.50.300">
    <property type="entry name" value="P-loop containing nucleotide triphosphate hydrolases"/>
    <property type="match status" value="1"/>
</dbReference>
<dbReference type="InterPro" id="IPR019734">
    <property type="entry name" value="TPR_rpt"/>
</dbReference>
<dbReference type="EMBL" id="CZQD01000018">
    <property type="protein sequence ID" value="CUS56127.1"/>
    <property type="molecule type" value="Genomic_DNA"/>
</dbReference>
<keyword evidence="1" id="KW-0808">Transferase</keyword>
<reference evidence="3" key="1">
    <citation type="submission" date="2015-10" db="EMBL/GenBank/DDBJ databases">
        <authorList>
            <person name="Gilbert D.G."/>
        </authorList>
    </citation>
    <scope>NUCLEOTIDE SEQUENCE</scope>
</reference>
<dbReference type="GO" id="GO:0005794">
    <property type="term" value="C:Golgi apparatus"/>
    <property type="evidence" value="ECO:0007669"/>
    <property type="project" value="TreeGrafter"/>
</dbReference>
<dbReference type="Pfam" id="PF13469">
    <property type="entry name" value="Sulfotransfer_3"/>
    <property type="match status" value="1"/>
</dbReference>
<dbReference type="PROSITE" id="PS50293">
    <property type="entry name" value="TPR_REGION"/>
    <property type="match status" value="1"/>
</dbReference>
<dbReference type="SUPFAM" id="SSF48452">
    <property type="entry name" value="TPR-like"/>
    <property type="match status" value="1"/>
</dbReference>